<feature type="transmembrane region" description="Helical" evidence="1">
    <location>
        <begin position="123"/>
        <end position="145"/>
    </location>
</feature>
<dbReference type="AlphaFoldDB" id="A0A944GVL8"/>
<keyword evidence="1" id="KW-1133">Transmembrane helix</keyword>
<feature type="transmembrane region" description="Helical" evidence="1">
    <location>
        <begin position="7"/>
        <end position="24"/>
    </location>
</feature>
<evidence type="ECO:0000313" key="3">
    <source>
        <dbReference type="EMBL" id="MBS8263707.1"/>
    </source>
</evidence>
<name>A0A944GVL8_9BACI</name>
<protein>
    <submittedName>
        <fullName evidence="3">Tripartite tricarboxylate transporter TctB family protein</fullName>
    </submittedName>
</protein>
<evidence type="ECO:0000259" key="2">
    <source>
        <dbReference type="Pfam" id="PF07331"/>
    </source>
</evidence>
<feature type="transmembrane region" description="Helical" evidence="1">
    <location>
        <begin position="36"/>
        <end position="57"/>
    </location>
</feature>
<reference evidence="3 4" key="1">
    <citation type="journal article" date="2021" name="Microorganisms">
        <title>Bacterial Dimethylsulfoniopropionate Biosynthesis in the East China Sea.</title>
        <authorList>
            <person name="Liu J."/>
            <person name="Zhang Y."/>
            <person name="Liu J."/>
            <person name="Zhong H."/>
            <person name="Williams B.T."/>
            <person name="Zheng Y."/>
            <person name="Curson A.R.J."/>
            <person name="Sun C."/>
            <person name="Sun H."/>
            <person name="Song D."/>
            <person name="Wagner Mackenzie B."/>
            <person name="Bermejo Martinez A."/>
            <person name="Todd J.D."/>
            <person name="Zhang X.H."/>
        </authorList>
    </citation>
    <scope>NUCLEOTIDE SEQUENCE [LARGE SCALE GENOMIC DNA]</scope>
    <source>
        <strain evidence="3 4">ESS08</strain>
    </source>
</reference>
<feature type="transmembrane region" description="Helical" evidence="1">
    <location>
        <begin position="86"/>
        <end position="111"/>
    </location>
</feature>
<dbReference type="Proteomes" id="UP000761411">
    <property type="component" value="Unassembled WGS sequence"/>
</dbReference>
<keyword evidence="4" id="KW-1185">Reference proteome</keyword>
<dbReference type="Pfam" id="PF07331">
    <property type="entry name" value="TctB"/>
    <property type="match status" value="1"/>
</dbReference>
<comment type="caution">
    <text evidence="3">The sequence shown here is derived from an EMBL/GenBank/DDBJ whole genome shotgun (WGS) entry which is preliminary data.</text>
</comment>
<proteinExistence type="predicted"/>
<accession>A0A944GVL8</accession>
<keyword evidence="1" id="KW-0812">Transmembrane</keyword>
<feature type="domain" description="DUF1468" evidence="2">
    <location>
        <begin position="10"/>
        <end position="150"/>
    </location>
</feature>
<evidence type="ECO:0000313" key="4">
    <source>
        <dbReference type="Proteomes" id="UP000761411"/>
    </source>
</evidence>
<evidence type="ECO:0000256" key="1">
    <source>
        <dbReference type="SAM" id="Phobius"/>
    </source>
</evidence>
<dbReference type="InterPro" id="IPR009936">
    <property type="entry name" value="DUF1468"/>
</dbReference>
<dbReference type="EMBL" id="QTKX01000001">
    <property type="protein sequence ID" value="MBS8263707.1"/>
    <property type="molecule type" value="Genomic_DNA"/>
</dbReference>
<sequence>MQSERKKDLIVSIIVLAISALFYVNTKTLTSPADIFPKVVIFIFSLLGVILLLKVIFYKNYEDIDKSENAEAISNPKRRWISITALILYTILIPIIGFYVTSAIFLTLISVYLRDEKQGLFGYLKPLLLSCLVMVILYGTFNVFLRVPVPAGILI</sequence>
<dbReference type="RefSeq" id="WP_213367257.1">
    <property type="nucleotide sequence ID" value="NZ_QTKX01000001.1"/>
</dbReference>
<organism evidence="3 4">
    <name type="scientific">Mesobacillus boroniphilus</name>
    <dbReference type="NCBI Taxonomy" id="308892"/>
    <lineage>
        <taxon>Bacteria</taxon>
        <taxon>Bacillati</taxon>
        <taxon>Bacillota</taxon>
        <taxon>Bacilli</taxon>
        <taxon>Bacillales</taxon>
        <taxon>Bacillaceae</taxon>
        <taxon>Mesobacillus</taxon>
    </lineage>
</organism>
<gene>
    <name evidence="3" type="ORF">DYI25_04525</name>
</gene>
<keyword evidence="1" id="KW-0472">Membrane</keyword>